<reference evidence="2 3" key="1">
    <citation type="journal article" date="2015" name="J. Biotechnol.">
        <title>Complete genome sequence of Paenibacillus beijingensis 7188(T) (=DSM 24997(T)), a novel rhizobacterium from jujube garden soil.</title>
        <authorList>
            <person name="Kwak Y."/>
            <person name="Shin J.H."/>
        </authorList>
    </citation>
    <scope>NUCLEOTIDE SEQUENCE [LARGE SCALE GENOMIC DNA]</scope>
    <source>
        <strain evidence="2 3">DSM 24997</strain>
    </source>
</reference>
<gene>
    <name evidence="2" type="ORF">VN24_17180</name>
</gene>
<keyword evidence="3" id="KW-1185">Reference proteome</keyword>
<organism evidence="2 3">
    <name type="scientific">Paenibacillus beijingensis</name>
    <dbReference type="NCBI Taxonomy" id="1126833"/>
    <lineage>
        <taxon>Bacteria</taxon>
        <taxon>Bacillati</taxon>
        <taxon>Bacillota</taxon>
        <taxon>Bacilli</taxon>
        <taxon>Bacillales</taxon>
        <taxon>Paenibacillaceae</taxon>
        <taxon>Paenibacillus</taxon>
    </lineage>
</organism>
<dbReference type="GO" id="GO:0008410">
    <property type="term" value="F:CoA-transferase activity"/>
    <property type="evidence" value="ECO:0007669"/>
    <property type="project" value="TreeGrafter"/>
</dbReference>
<dbReference type="HOGENOM" id="CLU_033975_0_0_9"/>
<evidence type="ECO:0000256" key="1">
    <source>
        <dbReference type="ARBA" id="ARBA00022679"/>
    </source>
</evidence>
<dbReference type="RefSeq" id="WP_045671398.1">
    <property type="nucleotide sequence ID" value="NZ_CP011058.1"/>
</dbReference>
<dbReference type="InterPro" id="IPR044855">
    <property type="entry name" value="CoA-Trfase_III_dom3_sf"/>
</dbReference>
<dbReference type="InterPro" id="IPR003673">
    <property type="entry name" value="CoA-Trfase_fam_III"/>
</dbReference>
<dbReference type="PANTHER" id="PTHR48207:SF3">
    <property type="entry name" value="SUCCINATE--HYDROXYMETHYLGLUTARATE COA-TRANSFERASE"/>
    <property type="match status" value="1"/>
</dbReference>
<accession>A0A0D5NLE2</accession>
<dbReference type="PATRIC" id="fig|1126833.4.peg.3768"/>
<evidence type="ECO:0000313" key="2">
    <source>
        <dbReference type="EMBL" id="AJY75970.1"/>
    </source>
</evidence>
<dbReference type="EMBL" id="CP011058">
    <property type="protein sequence ID" value="AJY75970.1"/>
    <property type="molecule type" value="Genomic_DNA"/>
</dbReference>
<protein>
    <submittedName>
        <fullName evidence="2">CoA-transferase</fullName>
    </submittedName>
</protein>
<proteinExistence type="predicted"/>
<dbReference type="AlphaFoldDB" id="A0A0D5NLE2"/>
<sequence>MQPLEGMKVLDLTRVMAGPYCTMVLGDLGAEVIKVEKSSDGDDTRSTPPFINGESANFMQINRNKKSMTLNMKSGKGKEIFFRLAKEADVIVENFKPGVMRKLGLDYEAVSALNPGIIYCSISGYGQTGPYRDKRGFDIVAQGMNGLMSMTGEPNGRPVKLGIAINDLTGGVTALYSILAAYIHKLKTGEGQYIDVSIMESGLAWTIWEAAAFFADGTVPKPSGSRHRIMAPYQAYRSKDGYVLVGGGNQSTWERFCTDVVHKPEWIQDERFARPRDRIKNVDILEQLIEEIFVHETKAYWVEKLEQAGVPGGPINTYDQAINDPHVLERDMVMEVEHPAAGKTKMLGIPGKMSKTPGKIRRTAPLLGEHTEEILGQYLGLSEEDIRMLRHEEVI</sequence>
<dbReference type="InterPro" id="IPR023606">
    <property type="entry name" value="CoA-Trfase_III_dom_1_sf"/>
</dbReference>
<reference evidence="3" key="2">
    <citation type="submission" date="2015-03" db="EMBL/GenBank/DDBJ databases">
        <title>Genome sequence of Paenibacillus beijingensis strain DSM 24997T.</title>
        <authorList>
            <person name="Kwak Y."/>
            <person name="Shin J.-H."/>
        </authorList>
    </citation>
    <scope>NUCLEOTIDE SEQUENCE [LARGE SCALE GENOMIC DNA]</scope>
    <source>
        <strain evidence="3">DSM 24997</strain>
    </source>
</reference>
<name>A0A0D5NLE2_9BACL</name>
<dbReference type="Pfam" id="PF02515">
    <property type="entry name" value="CoA_transf_3"/>
    <property type="match status" value="1"/>
</dbReference>
<dbReference type="Proteomes" id="UP000032633">
    <property type="component" value="Chromosome"/>
</dbReference>
<dbReference type="Gene3D" id="3.30.1540.10">
    <property type="entry name" value="formyl-coa transferase, domain 3"/>
    <property type="match status" value="1"/>
</dbReference>
<dbReference type="PANTHER" id="PTHR48207">
    <property type="entry name" value="SUCCINATE--HYDROXYMETHYLGLUTARATE COA-TRANSFERASE"/>
    <property type="match status" value="1"/>
</dbReference>
<dbReference type="Gene3D" id="3.40.50.10540">
    <property type="entry name" value="Crotonobetainyl-coa:carnitine coa-transferase, domain 1"/>
    <property type="match status" value="1"/>
</dbReference>
<dbReference type="KEGG" id="pbj:VN24_17180"/>
<dbReference type="STRING" id="1126833.VN24_17180"/>
<evidence type="ECO:0000313" key="3">
    <source>
        <dbReference type="Proteomes" id="UP000032633"/>
    </source>
</evidence>
<dbReference type="OrthoDB" id="9797653at2"/>
<keyword evidence="1 2" id="KW-0808">Transferase</keyword>
<dbReference type="SUPFAM" id="SSF89796">
    <property type="entry name" value="CoA-transferase family III (CaiB/BaiF)"/>
    <property type="match status" value="1"/>
</dbReference>
<dbReference type="InterPro" id="IPR050483">
    <property type="entry name" value="CoA-transferase_III_domain"/>
</dbReference>